<evidence type="ECO:0000313" key="4">
    <source>
        <dbReference type="Proteomes" id="UP000735302"/>
    </source>
</evidence>
<name>A0AAV4AEQ6_9GAST</name>
<sequence length="367" mass="40844">MLTPNALFLCVLLSVGHYPANSQSCGPAVEEGESMSISCRIRSTHKCQSRMATWYVVEPGDEQPMCIEGPECPQNGQRVSGFESSPRILSNVSVESNLTIHNVSRSSDMYTQQSKWMCKTCEEEHVARDRMEIYSRPRGVECNMHYLTDEAGVIQGTNVNCSISRVFPRPECQFTAVSATKTEQLRQTPMYNHKETENDPIYDSSQCSLLISATSLEPGRHQFDVLVYPDITGGQSYGVNVRATLIETPPPAPTPSPEPMDNRNMMMMMTVVLVIVPVFIIATCAIIRVKGLPDKCRRRRRPVVTDVLLSSHILLMCPSNPILTLRIALILSHTDVLLSSHILLMCPSNPILTLRIALILSHTNVSL</sequence>
<feature type="transmembrane region" description="Helical" evidence="1">
    <location>
        <begin position="265"/>
        <end position="287"/>
    </location>
</feature>
<feature type="chain" id="PRO_5043349088" description="Ig-like domain-containing protein" evidence="2">
    <location>
        <begin position="23"/>
        <end position="367"/>
    </location>
</feature>
<dbReference type="AlphaFoldDB" id="A0AAV4AEQ6"/>
<feature type="transmembrane region" description="Helical" evidence="1">
    <location>
        <begin position="307"/>
        <end position="331"/>
    </location>
</feature>
<accession>A0AAV4AEQ6</accession>
<dbReference type="EMBL" id="BLXT01004116">
    <property type="protein sequence ID" value="GFO09686.1"/>
    <property type="molecule type" value="Genomic_DNA"/>
</dbReference>
<protein>
    <recommendedName>
        <fullName evidence="5">Ig-like domain-containing protein</fullName>
    </recommendedName>
</protein>
<keyword evidence="1" id="KW-1133">Transmembrane helix</keyword>
<keyword evidence="1" id="KW-0812">Transmembrane</keyword>
<feature type="signal peptide" evidence="2">
    <location>
        <begin position="1"/>
        <end position="22"/>
    </location>
</feature>
<gene>
    <name evidence="3" type="ORF">PoB_003619100</name>
</gene>
<evidence type="ECO:0008006" key="5">
    <source>
        <dbReference type="Google" id="ProtNLM"/>
    </source>
</evidence>
<reference evidence="3 4" key="1">
    <citation type="journal article" date="2021" name="Elife">
        <title>Chloroplast acquisition without the gene transfer in kleptoplastic sea slugs, Plakobranchus ocellatus.</title>
        <authorList>
            <person name="Maeda T."/>
            <person name="Takahashi S."/>
            <person name="Yoshida T."/>
            <person name="Shimamura S."/>
            <person name="Takaki Y."/>
            <person name="Nagai Y."/>
            <person name="Toyoda A."/>
            <person name="Suzuki Y."/>
            <person name="Arimoto A."/>
            <person name="Ishii H."/>
            <person name="Satoh N."/>
            <person name="Nishiyama T."/>
            <person name="Hasebe M."/>
            <person name="Maruyama T."/>
            <person name="Minagawa J."/>
            <person name="Obokata J."/>
            <person name="Shigenobu S."/>
        </authorList>
    </citation>
    <scope>NUCLEOTIDE SEQUENCE [LARGE SCALE GENOMIC DNA]</scope>
</reference>
<comment type="caution">
    <text evidence="3">The sequence shown here is derived from an EMBL/GenBank/DDBJ whole genome shotgun (WGS) entry which is preliminary data.</text>
</comment>
<proteinExistence type="predicted"/>
<evidence type="ECO:0000313" key="3">
    <source>
        <dbReference type="EMBL" id="GFO09686.1"/>
    </source>
</evidence>
<dbReference type="Proteomes" id="UP000735302">
    <property type="component" value="Unassembled WGS sequence"/>
</dbReference>
<evidence type="ECO:0000256" key="1">
    <source>
        <dbReference type="SAM" id="Phobius"/>
    </source>
</evidence>
<keyword evidence="1" id="KW-0472">Membrane</keyword>
<organism evidence="3 4">
    <name type="scientific">Plakobranchus ocellatus</name>
    <dbReference type="NCBI Taxonomy" id="259542"/>
    <lineage>
        <taxon>Eukaryota</taxon>
        <taxon>Metazoa</taxon>
        <taxon>Spiralia</taxon>
        <taxon>Lophotrochozoa</taxon>
        <taxon>Mollusca</taxon>
        <taxon>Gastropoda</taxon>
        <taxon>Heterobranchia</taxon>
        <taxon>Euthyneura</taxon>
        <taxon>Panpulmonata</taxon>
        <taxon>Sacoglossa</taxon>
        <taxon>Placobranchoidea</taxon>
        <taxon>Plakobranchidae</taxon>
        <taxon>Plakobranchus</taxon>
    </lineage>
</organism>
<keyword evidence="2" id="KW-0732">Signal</keyword>
<evidence type="ECO:0000256" key="2">
    <source>
        <dbReference type="SAM" id="SignalP"/>
    </source>
</evidence>
<keyword evidence="4" id="KW-1185">Reference proteome</keyword>